<keyword evidence="16" id="KW-1185">Reference proteome</keyword>
<evidence type="ECO:0000256" key="13">
    <source>
        <dbReference type="SAM" id="Phobius"/>
    </source>
</evidence>
<keyword evidence="5 13" id="KW-0812">Transmembrane</keyword>
<name>A0ABP8CGK7_9FLAO</name>
<evidence type="ECO:0000256" key="6">
    <source>
        <dbReference type="ARBA" id="ARBA00022737"/>
    </source>
</evidence>
<keyword evidence="3" id="KW-0444">Lipid biosynthesis</keyword>
<keyword evidence="8" id="KW-0443">Lipid metabolism</keyword>
<dbReference type="CDD" id="cd09112">
    <property type="entry name" value="PLDc_CLS_2"/>
    <property type="match status" value="1"/>
</dbReference>
<dbReference type="InterPro" id="IPR025202">
    <property type="entry name" value="PLD-like_dom"/>
</dbReference>
<dbReference type="PROSITE" id="PS50035">
    <property type="entry name" value="PLD"/>
    <property type="match status" value="2"/>
</dbReference>
<dbReference type="RefSeq" id="WP_344789196.1">
    <property type="nucleotide sequence ID" value="NZ_BAABCA010000006.1"/>
</dbReference>
<keyword evidence="10" id="KW-0594">Phospholipid biosynthesis</keyword>
<dbReference type="InterPro" id="IPR022924">
    <property type="entry name" value="Cardiolipin_synthase"/>
</dbReference>
<organism evidence="15 16">
    <name type="scientific">Postechiella marina</name>
    <dbReference type="NCBI Taxonomy" id="943941"/>
    <lineage>
        <taxon>Bacteria</taxon>
        <taxon>Pseudomonadati</taxon>
        <taxon>Bacteroidota</taxon>
        <taxon>Flavobacteriia</taxon>
        <taxon>Flavobacteriales</taxon>
        <taxon>Flavobacteriaceae</taxon>
        <taxon>Postechiella</taxon>
    </lineage>
</organism>
<dbReference type="CDD" id="cd09110">
    <property type="entry name" value="PLDc_CLS_1"/>
    <property type="match status" value="1"/>
</dbReference>
<evidence type="ECO:0000256" key="8">
    <source>
        <dbReference type="ARBA" id="ARBA00023098"/>
    </source>
</evidence>
<keyword evidence="4" id="KW-0808">Transferase</keyword>
<evidence type="ECO:0000256" key="12">
    <source>
        <dbReference type="NCBIfam" id="TIGR04265"/>
    </source>
</evidence>
<dbReference type="PANTHER" id="PTHR21248:SF22">
    <property type="entry name" value="PHOSPHOLIPASE D"/>
    <property type="match status" value="1"/>
</dbReference>
<gene>
    <name evidence="15" type="primary">cls</name>
    <name evidence="15" type="ORF">GCM10022291_30550</name>
</gene>
<feature type="domain" description="PLD phosphodiesterase" evidence="14">
    <location>
        <begin position="212"/>
        <end position="239"/>
    </location>
</feature>
<comment type="caution">
    <text evidence="15">The sequence shown here is derived from an EMBL/GenBank/DDBJ whole genome shotgun (WGS) entry which is preliminary data.</text>
</comment>
<keyword evidence="2" id="KW-1003">Cell membrane</keyword>
<dbReference type="EMBL" id="BAABCA010000006">
    <property type="protein sequence ID" value="GAA4238770.1"/>
    <property type="molecule type" value="Genomic_DNA"/>
</dbReference>
<dbReference type="NCBIfam" id="TIGR04265">
    <property type="entry name" value="bac_cardiolipin"/>
    <property type="match status" value="1"/>
</dbReference>
<evidence type="ECO:0000256" key="3">
    <source>
        <dbReference type="ARBA" id="ARBA00022516"/>
    </source>
</evidence>
<keyword evidence="9 13" id="KW-0472">Membrane</keyword>
<evidence type="ECO:0000259" key="14">
    <source>
        <dbReference type="PROSITE" id="PS50035"/>
    </source>
</evidence>
<evidence type="ECO:0000256" key="4">
    <source>
        <dbReference type="ARBA" id="ARBA00022679"/>
    </source>
</evidence>
<evidence type="ECO:0000313" key="16">
    <source>
        <dbReference type="Proteomes" id="UP001501496"/>
    </source>
</evidence>
<dbReference type="InterPro" id="IPR001736">
    <property type="entry name" value="PLipase_D/transphosphatidylase"/>
</dbReference>
<dbReference type="EC" id="2.7.8.-" evidence="12"/>
<evidence type="ECO:0000256" key="2">
    <source>
        <dbReference type="ARBA" id="ARBA00022475"/>
    </source>
</evidence>
<evidence type="ECO:0000256" key="1">
    <source>
        <dbReference type="ARBA" id="ARBA00004651"/>
    </source>
</evidence>
<dbReference type="Pfam" id="PF13091">
    <property type="entry name" value="PLDc_2"/>
    <property type="match status" value="2"/>
</dbReference>
<protein>
    <recommendedName>
        <fullName evidence="12">Cardiolipin synthase</fullName>
        <ecNumber evidence="12">2.7.8.-</ecNumber>
    </recommendedName>
</protein>
<evidence type="ECO:0000256" key="9">
    <source>
        <dbReference type="ARBA" id="ARBA00023136"/>
    </source>
</evidence>
<sequence length="478" mass="54472">MTTLIIFVILYLSASIWAVISVLLYGDRPARSIAWLFVVLFLPFLGVLFYVLFGINRKRFKFFSLNYIAKRKLYDLNHNSDTIDDFKHKFEAHKYSKIGKLLKKSSGFPAVDCNEVSVLKSGEETFEKLFSEIKKAKSFIHLEYYILKQGKVLSDLCDILLSKLEDGVEVRILYDAFGSYNWKTKKVRQLISRGAKVYAVLPIKLNTILSTVNYRNHRKLVVIDGVVAFTGGVNVADEYIDKSESPFGIWDDMHLYLKGSVVDHLHRVFIKDFYFASGGTLLSNNSKYLPEQKVKGGSLMQIVSGGPDLDHLSVLHQYVMMIHSATESVFIENPYFIPNKMLLEALKMASLRGVEVSILVPKHSDSRVAKYCMYSNFEDLLKVNINICLLDNVFSHSKLIIVDKAIASIGSGNFDYRSFEHNYELNTLIYDNKIAKDLASGFLSKKEKATVLKYNTYKDRSLKEKLLQGLAKIFSPLL</sequence>
<feature type="domain" description="PLD phosphodiesterase" evidence="14">
    <location>
        <begin position="391"/>
        <end position="418"/>
    </location>
</feature>
<dbReference type="SUPFAM" id="SSF56024">
    <property type="entry name" value="Phospholipase D/nuclease"/>
    <property type="match status" value="2"/>
</dbReference>
<proteinExistence type="predicted"/>
<dbReference type="InterPro" id="IPR027379">
    <property type="entry name" value="CLS_N"/>
</dbReference>
<feature type="transmembrane region" description="Helical" evidence="13">
    <location>
        <begin position="33"/>
        <end position="53"/>
    </location>
</feature>
<keyword evidence="11" id="KW-1208">Phospholipid metabolism</keyword>
<keyword evidence="7 13" id="KW-1133">Transmembrane helix</keyword>
<dbReference type="Proteomes" id="UP001501496">
    <property type="component" value="Unassembled WGS sequence"/>
</dbReference>
<evidence type="ECO:0000256" key="5">
    <source>
        <dbReference type="ARBA" id="ARBA00022692"/>
    </source>
</evidence>
<evidence type="ECO:0000313" key="15">
    <source>
        <dbReference type="EMBL" id="GAA4238770.1"/>
    </source>
</evidence>
<dbReference type="Pfam" id="PF13396">
    <property type="entry name" value="PLDc_N"/>
    <property type="match status" value="1"/>
</dbReference>
<evidence type="ECO:0000256" key="10">
    <source>
        <dbReference type="ARBA" id="ARBA00023209"/>
    </source>
</evidence>
<dbReference type="SMART" id="SM00155">
    <property type="entry name" value="PLDc"/>
    <property type="match status" value="2"/>
</dbReference>
<evidence type="ECO:0000256" key="11">
    <source>
        <dbReference type="ARBA" id="ARBA00023264"/>
    </source>
</evidence>
<comment type="subcellular location">
    <subcellularLocation>
        <location evidence="1">Cell membrane</location>
        <topology evidence="1">Multi-pass membrane protein</topology>
    </subcellularLocation>
</comment>
<reference evidence="16" key="1">
    <citation type="journal article" date="2019" name="Int. J. Syst. Evol. Microbiol.">
        <title>The Global Catalogue of Microorganisms (GCM) 10K type strain sequencing project: providing services to taxonomists for standard genome sequencing and annotation.</title>
        <authorList>
            <consortium name="The Broad Institute Genomics Platform"/>
            <consortium name="The Broad Institute Genome Sequencing Center for Infectious Disease"/>
            <person name="Wu L."/>
            <person name="Ma J."/>
        </authorList>
    </citation>
    <scope>NUCLEOTIDE SEQUENCE [LARGE SCALE GENOMIC DNA]</scope>
    <source>
        <strain evidence="16">JCM 17630</strain>
    </source>
</reference>
<keyword evidence="6" id="KW-0677">Repeat</keyword>
<evidence type="ECO:0000256" key="7">
    <source>
        <dbReference type="ARBA" id="ARBA00022989"/>
    </source>
</evidence>
<accession>A0ABP8CGK7</accession>
<dbReference type="Gene3D" id="3.30.870.10">
    <property type="entry name" value="Endonuclease Chain A"/>
    <property type="match status" value="2"/>
</dbReference>
<feature type="transmembrane region" description="Helical" evidence="13">
    <location>
        <begin position="6"/>
        <end position="26"/>
    </location>
</feature>
<dbReference type="PANTHER" id="PTHR21248">
    <property type="entry name" value="CARDIOLIPIN SYNTHASE"/>
    <property type="match status" value="1"/>
</dbReference>